<dbReference type="AlphaFoldDB" id="A0A6H1ZN87"/>
<dbReference type="EMBL" id="MT144114">
    <property type="protein sequence ID" value="QJA49024.1"/>
    <property type="molecule type" value="Genomic_DNA"/>
</dbReference>
<dbReference type="Pfam" id="PF23899">
    <property type="entry name" value="SU10_portal"/>
    <property type="match status" value="1"/>
</dbReference>
<protein>
    <recommendedName>
        <fullName evidence="2">Portal protein</fullName>
    </recommendedName>
</protein>
<organism evidence="1">
    <name type="scientific">viral metagenome</name>
    <dbReference type="NCBI Taxonomy" id="1070528"/>
    <lineage>
        <taxon>unclassified sequences</taxon>
        <taxon>metagenomes</taxon>
        <taxon>organismal metagenomes</taxon>
    </lineage>
</organism>
<dbReference type="InterPro" id="IPR056909">
    <property type="entry name" value="SU10_portal"/>
</dbReference>
<name>A0A6H1ZN87_9ZZZZ</name>
<evidence type="ECO:0000313" key="1">
    <source>
        <dbReference type="EMBL" id="QJA49024.1"/>
    </source>
</evidence>
<sequence length="658" mass="76161">MNERDENIFKHLMERYKFHWDANQYARSNYNEDLEYYRGYRNSADYPLAYNESFNRILPIIHTILSRFMDQIYQAGNIVSVKPRKSKDVSRAKSVEGVLNYQMENLNCIDTSGGSYLTMMKWFFNALTFGKGIIKAYWRKEERIGPVRMALPIPNFDRFGNFQGMNIIDHVSQEMQVVYDGPYVEVLHNKLFLPHPEYKNIQQMPQCFIVYQRSIDEIKRMADKGIYKNLSELGAPGTSGASYQASDSREAFAASIGIESAFQTEDSDSKYKSPNVDIVECYGKAILKDQPYEVGSGYQIKGREEEIIVHIGNHKTILSLQKNTYGMRPIFDMGAYYHPELYWDLGLVTLTKGIQNQVNNLANLRIQNVMMQINQMLKVNIHSDIDPEALVWKPFGIVPVDDMDDVQPLTVPDYNSNLFAEQEEFYKHTIQDIMGMYDYGMGQTPQRQERVGVVYGIQAMGEARAKLMLMSMDYLGIRPLLKYMMVLNTFHLPSGFEYRIGNVEQPQFGNIFGTDLHSDFDFSAKYTAMEPALGKQARMDRLVQLAGMWKDNPWINQYQWNKTLMELGDIREAETLLKTPDQFQKEVQQQTQMAMMAEQMKQRYETEGKLVLGKVQTADKIKISQKDFQEDLILGEQEFRHDMAIEAVKKEATDQRAA</sequence>
<gene>
    <name evidence="1" type="ORF">TM448A01218_0004</name>
</gene>
<proteinExistence type="predicted"/>
<reference evidence="1" key="1">
    <citation type="submission" date="2020-03" db="EMBL/GenBank/DDBJ databases">
        <title>The deep terrestrial virosphere.</title>
        <authorList>
            <person name="Holmfeldt K."/>
            <person name="Nilsson E."/>
            <person name="Simone D."/>
            <person name="Lopez-Fernandez M."/>
            <person name="Wu X."/>
            <person name="de Brujin I."/>
            <person name="Lundin D."/>
            <person name="Andersson A."/>
            <person name="Bertilsson S."/>
            <person name="Dopson M."/>
        </authorList>
    </citation>
    <scope>NUCLEOTIDE SEQUENCE</scope>
    <source>
        <strain evidence="1">TM448A01218</strain>
    </source>
</reference>
<accession>A0A6H1ZN87</accession>
<evidence type="ECO:0008006" key="2">
    <source>
        <dbReference type="Google" id="ProtNLM"/>
    </source>
</evidence>